<evidence type="ECO:0000313" key="2">
    <source>
        <dbReference type="EMBL" id="KAJ8898015.1"/>
    </source>
</evidence>
<evidence type="ECO:0000256" key="1">
    <source>
        <dbReference type="SAM" id="MobiDB-lite"/>
    </source>
</evidence>
<organism evidence="2 3">
    <name type="scientific">Dryococelus australis</name>
    <dbReference type="NCBI Taxonomy" id="614101"/>
    <lineage>
        <taxon>Eukaryota</taxon>
        <taxon>Metazoa</taxon>
        <taxon>Ecdysozoa</taxon>
        <taxon>Arthropoda</taxon>
        <taxon>Hexapoda</taxon>
        <taxon>Insecta</taxon>
        <taxon>Pterygota</taxon>
        <taxon>Neoptera</taxon>
        <taxon>Polyneoptera</taxon>
        <taxon>Phasmatodea</taxon>
        <taxon>Verophasmatodea</taxon>
        <taxon>Anareolatae</taxon>
        <taxon>Phasmatidae</taxon>
        <taxon>Eurycanthinae</taxon>
        <taxon>Dryococelus</taxon>
    </lineage>
</organism>
<reference evidence="2 3" key="1">
    <citation type="submission" date="2023-02" db="EMBL/GenBank/DDBJ databases">
        <title>LHISI_Scaffold_Assembly.</title>
        <authorList>
            <person name="Stuart O.P."/>
            <person name="Cleave R."/>
            <person name="Magrath M.J.L."/>
            <person name="Mikheyev A.S."/>
        </authorList>
    </citation>
    <scope>NUCLEOTIDE SEQUENCE [LARGE SCALE GENOMIC DNA]</scope>
    <source>
        <strain evidence="2">Daus_M_001</strain>
        <tissue evidence="2">Leg muscle</tissue>
    </source>
</reference>
<feature type="region of interest" description="Disordered" evidence="1">
    <location>
        <begin position="17"/>
        <end position="36"/>
    </location>
</feature>
<feature type="region of interest" description="Disordered" evidence="1">
    <location>
        <begin position="363"/>
        <end position="390"/>
    </location>
</feature>
<evidence type="ECO:0000313" key="3">
    <source>
        <dbReference type="Proteomes" id="UP001159363"/>
    </source>
</evidence>
<name>A0ABQ9IPC7_9NEOP</name>
<keyword evidence="3" id="KW-1185">Reference proteome</keyword>
<protein>
    <submittedName>
        <fullName evidence="2">Uncharacterized protein</fullName>
    </submittedName>
</protein>
<feature type="compositionally biased region" description="Basic and acidic residues" evidence="1">
    <location>
        <begin position="463"/>
        <end position="481"/>
    </location>
</feature>
<gene>
    <name evidence="2" type="ORF">PR048_003375</name>
</gene>
<feature type="compositionally biased region" description="Basic and acidic residues" evidence="1">
    <location>
        <begin position="374"/>
        <end position="390"/>
    </location>
</feature>
<dbReference type="Proteomes" id="UP001159363">
    <property type="component" value="Chromosome 1"/>
</dbReference>
<dbReference type="EMBL" id="JARBHB010000001">
    <property type="protein sequence ID" value="KAJ8898015.1"/>
    <property type="molecule type" value="Genomic_DNA"/>
</dbReference>
<feature type="compositionally biased region" description="Polar residues" evidence="1">
    <location>
        <begin position="219"/>
        <end position="228"/>
    </location>
</feature>
<feature type="region of interest" description="Disordered" evidence="1">
    <location>
        <begin position="49"/>
        <end position="109"/>
    </location>
</feature>
<feature type="region of interest" description="Disordered" evidence="1">
    <location>
        <begin position="203"/>
        <end position="228"/>
    </location>
</feature>
<sequence length="1527" mass="168824">MDLAVVETLSPTIGYSRSVDQRAQPEFSSTRRTSSLKWSSIPADLRPFCAGVPLSRPRPQFASRGEGRGSQSSGAAHCTPRRGGRGPSSQFASRGLTERAGGGGGSLTKVQARDCRCTLPRDGQGRWPQHDTILSLQPARSTTRIILGPKGMSQQSMVLFLKYVAGDRVRISLTRKLLTSPRSCVRARVYDDDVIQMDDSRRKHKVNQNTEAKPRVVPQTPTANPQQNGVACQQHVGTTFANQRLVTYLRASSHAHRVHFAAHVGIRKFHEFNDLLAILHSSVYTRASDVCSLAATPESSQCYFTPGRKGTRYFFPCKPAIGSVSEVAVGVTNRDTSITSRSNHCAAVHGLNKPSRASIAHHRQGRTEAQSVRAESHAGGREFDSTPRGKALDHCGLDGPPSRQFLKIGNFDDYPTLGERRRASRATSGDGISEDGLNKLLIREVTQMEEAVAQKSANLPKVGKGERGFADSTGIREEVKPETPTTPAYAEDKRVLRAARRQGRLVRNAACESRLRLGGRERAPAAGADFYSQLAPRREIWGRRRQLSASFTSQLHRQKTSSGRRIVQAMHGKLGSPLVDDRPIMNAVKYWVVSGLVWTNWTMVSPNIDANRTGIHAVVAIGDSLLICLKCHYTRQQNGANSQQKLVERCLLISAWPGNIIASRLPSQEEKLSQHALANQARAPFPQSRFSRGFPVYPALAFRHCFIPQSPSSALLTLDPQLHSPIKYKEVGNEVVERGRIRRFSSHSALTVTSNFSEALLKFYFQRIFRRLMTVKHSHFCFLRITGSWINGACLKNCRPITTVGGKNKCLDGVYLASELIRELLVALVITAQLYVTKLIGSSWTGKFDNVTGDLHMVEESTVCMEVDHKQGFQISAQFPRLLGAGFLCEQPPLVHGEVCRLPRERDEEWYRRKRGIISIKQHSRRITYIGGERVEQECNTGLPHSIVILDRYLTILRPLFTAPRLTFKSVLYSPLVVRSAARLTYEDARRRRPKQCPGYWLGLSDERPNGVAVSFGAGVSILRLVAQGSKAHLVSDWLLCGERMFYWLAYWLAVQRHDGNTARFARRSDEALGVRVRVARIAPSLLDLGTQGQENFGTSKTRRMGCAAYFRASVIRSLVAVPVSSHLASGQVAWDSEIVFMQVCYYLSILVLFDKKGQENFASWMTCRLDSSVLCILELQLCVHWLLPHTRHGPGKVRVGSEHAAGVVIDAPLRSWTGMARCSDGKRRGLPDDLGKHAPSGRPACVCRQLDPDRVSHTFTAACVLVSPVSLPRFLTLDAGFPWGSIPLLKTSIIGAVVPERLDCSPPTKTNRVQYPACSLRIFVSGNRSGRCLWSVGFLGDLPFPPPPFHSGAAPYSPRFTPIGSKHLDVKIRPNLCTHSLAHTTAALKVLSNSVRMYCVMGDLGRILDEIRPCRKVWENARRRVVGSRGRNCRRCTLFGASNPAAIRDSESALVQFSASVRAIQLSTDTTARLADTARATILLGAHNKRKGEVQLKSSLPIRTAGAVVCPERRGFSAQQASPKAN</sequence>
<feature type="compositionally biased region" description="Polar residues" evidence="1">
    <location>
        <begin position="26"/>
        <end position="36"/>
    </location>
</feature>
<comment type="caution">
    <text evidence="2">The sequence shown here is derived from an EMBL/GenBank/DDBJ whole genome shotgun (WGS) entry which is preliminary data.</text>
</comment>
<accession>A0ABQ9IPC7</accession>
<feature type="region of interest" description="Disordered" evidence="1">
    <location>
        <begin position="462"/>
        <end position="488"/>
    </location>
</feature>
<proteinExistence type="predicted"/>